<evidence type="ECO:0000313" key="3">
    <source>
        <dbReference type="EMBL" id="MDJ1494067.1"/>
    </source>
</evidence>
<dbReference type="InterPro" id="IPR032577">
    <property type="entry name" value="DUF4920"/>
</dbReference>
<dbReference type="Proteomes" id="UP001228581">
    <property type="component" value="Unassembled WGS sequence"/>
</dbReference>
<reference evidence="2 4" key="1">
    <citation type="submission" date="2023-05" db="EMBL/GenBank/DDBJ databases">
        <authorList>
            <person name="Zhang X."/>
        </authorList>
    </citation>
    <scope>NUCLEOTIDE SEQUENCE</scope>
    <source>
        <strain evidence="3 4">DM2B3-1</strain>
        <strain evidence="2">YF14B1</strain>
    </source>
</reference>
<dbReference type="Proteomes" id="UP001241110">
    <property type="component" value="Unassembled WGS sequence"/>
</dbReference>
<dbReference type="AlphaFoldDB" id="A0AAE3QQV9"/>
<evidence type="ECO:0000313" key="2">
    <source>
        <dbReference type="EMBL" id="MDJ1483817.1"/>
    </source>
</evidence>
<keyword evidence="1" id="KW-0732">Signal</keyword>
<feature type="signal peptide" evidence="1">
    <location>
        <begin position="1"/>
        <end position="19"/>
    </location>
</feature>
<gene>
    <name evidence="2" type="ORF">QNI16_25175</name>
    <name evidence="3" type="ORF">QNI19_14080</name>
</gene>
<name>A0AAE3QQV9_9BACT</name>
<feature type="chain" id="PRO_5042273103" evidence="1">
    <location>
        <begin position="20"/>
        <end position="150"/>
    </location>
</feature>
<protein>
    <submittedName>
        <fullName evidence="2">DUF4920 domain-containing protein</fullName>
    </submittedName>
</protein>
<keyword evidence="4" id="KW-1185">Reference proteome</keyword>
<dbReference type="RefSeq" id="WP_313984231.1">
    <property type="nucleotide sequence ID" value="NZ_JASJOS010000012.1"/>
</dbReference>
<evidence type="ECO:0000313" key="5">
    <source>
        <dbReference type="Proteomes" id="UP001241110"/>
    </source>
</evidence>
<proteinExistence type="predicted"/>
<accession>A0AAE3QQV9</accession>
<evidence type="ECO:0000256" key="1">
    <source>
        <dbReference type="SAM" id="SignalP"/>
    </source>
</evidence>
<comment type="caution">
    <text evidence="2">The sequence shown here is derived from an EMBL/GenBank/DDBJ whole genome shotgun (WGS) entry which is preliminary data.</text>
</comment>
<sequence length="150" mass="16522">MKKFVFAALTCLSGMVVQAQEKSATFGESFTPQNVIPVNQLAQAVEGKDSAFVQTEGIVKEVCQNKGCWMRVDAGNGQEMLVRFKNYSFFVPKDAAGKKVILKGKAFEQKTSVAELRHYAEDAGKSKKEIAKIKKPEKSVRFVADGVILE</sequence>
<dbReference type="EMBL" id="JASJOS010000012">
    <property type="protein sequence ID" value="MDJ1483817.1"/>
    <property type="molecule type" value="Genomic_DNA"/>
</dbReference>
<dbReference type="EMBL" id="JASJOT010000008">
    <property type="protein sequence ID" value="MDJ1494067.1"/>
    <property type="molecule type" value="Genomic_DNA"/>
</dbReference>
<organism evidence="2 5">
    <name type="scientific">Xanthocytophaga flava</name>
    <dbReference type="NCBI Taxonomy" id="3048013"/>
    <lineage>
        <taxon>Bacteria</taxon>
        <taxon>Pseudomonadati</taxon>
        <taxon>Bacteroidota</taxon>
        <taxon>Cytophagia</taxon>
        <taxon>Cytophagales</taxon>
        <taxon>Rhodocytophagaceae</taxon>
        <taxon>Xanthocytophaga</taxon>
    </lineage>
</organism>
<evidence type="ECO:0000313" key="4">
    <source>
        <dbReference type="Proteomes" id="UP001228581"/>
    </source>
</evidence>
<dbReference type="Pfam" id="PF16267">
    <property type="entry name" value="DUF4920"/>
    <property type="match status" value="1"/>
</dbReference>